<gene>
    <name evidence="2" type="ORF">RBSH_03415</name>
</gene>
<dbReference type="GO" id="GO:0008168">
    <property type="term" value="F:methyltransferase activity"/>
    <property type="evidence" value="ECO:0007669"/>
    <property type="project" value="UniProtKB-KW"/>
</dbReference>
<keyword evidence="2" id="KW-0489">Methyltransferase</keyword>
<evidence type="ECO:0000313" key="2">
    <source>
        <dbReference type="EMBL" id="EKK01176.1"/>
    </source>
</evidence>
<reference evidence="2 3" key="1">
    <citation type="journal article" date="2013" name="Mar. Genomics">
        <title>Expression of sulfatases in Rhodopirellula baltica and the diversity of sulfatases in the genus Rhodopirellula.</title>
        <authorList>
            <person name="Wegner C.E."/>
            <person name="Richter-Heitmann T."/>
            <person name="Klindworth A."/>
            <person name="Klockow C."/>
            <person name="Richter M."/>
            <person name="Achstetter T."/>
            <person name="Glockner F.O."/>
            <person name="Harder J."/>
        </authorList>
    </citation>
    <scope>NUCLEOTIDE SEQUENCE [LARGE SCALE GENOMIC DNA]</scope>
    <source>
        <strain evidence="2 3">SH28</strain>
    </source>
</reference>
<evidence type="ECO:0000259" key="1">
    <source>
        <dbReference type="Pfam" id="PF06983"/>
    </source>
</evidence>
<dbReference type="PANTHER" id="PTHR33990:SF1">
    <property type="entry name" value="PROTEIN YJDN"/>
    <property type="match status" value="1"/>
</dbReference>
<dbReference type="AlphaFoldDB" id="K5E5W7"/>
<dbReference type="PATRIC" id="fig|993517.3.peg.3699"/>
<dbReference type="GO" id="GO:0032259">
    <property type="term" value="P:methylation"/>
    <property type="evidence" value="ECO:0007669"/>
    <property type="project" value="UniProtKB-KW"/>
</dbReference>
<sequence>MLSVVTTLNFGGRTEEAVEHYQAVLDADVLMLMRFRECPDTSFAKSGFEEKVFHATIRIGSTELMASDVGCDDPSFETSFTGFAFAVRAKSIEDAERYFTGLSEKGQVIVPLSETFFATRYGIVTDRFGVSWKITVPGESE</sequence>
<dbReference type="Gene3D" id="3.10.180.10">
    <property type="entry name" value="2,3-Dihydroxybiphenyl 1,2-Dioxygenase, domain 1"/>
    <property type="match status" value="1"/>
</dbReference>
<dbReference type="Proteomes" id="UP000007993">
    <property type="component" value="Unassembled WGS sequence"/>
</dbReference>
<accession>K5E5W7</accession>
<dbReference type="InterPro" id="IPR029068">
    <property type="entry name" value="Glyas_Bleomycin-R_OHBP_Dase"/>
</dbReference>
<keyword evidence="2" id="KW-0830">Ubiquinone</keyword>
<dbReference type="Pfam" id="PF06983">
    <property type="entry name" value="3-dmu-9_3-mt"/>
    <property type="match status" value="1"/>
</dbReference>
<organism evidence="2 3">
    <name type="scientific">Rhodopirellula baltica SH28</name>
    <dbReference type="NCBI Taxonomy" id="993517"/>
    <lineage>
        <taxon>Bacteria</taxon>
        <taxon>Pseudomonadati</taxon>
        <taxon>Planctomycetota</taxon>
        <taxon>Planctomycetia</taxon>
        <taxon>Pirellulales</taxon>
        <taxon>Pirellulaceae</taxon>
        <taxon>Rhodopirellula</taxon>
    </lineage>
</organism>
<dbReference type="PANTHER" id="PTHR33990">
    <property type="entry name" value="PROTEIN YJDN-RELATED"/>
    <property type="match status" value="1"/>
</dbReference>
<name>K5E5W7_RHOBT</name>
<dbReference type="EMBL" id="AMCW01000100">
    <property type="protein sequence ID" value="EKK01176.1"/>
    <property type="molecule type" value="Genomic_DNA"/>
</dbReference>
<feature type="domain" description="PhnB-like" evidence="1">
    <location>
        <begin position="4"/>
        <end position="135"/>
    </location>
</feature>
<protein>
    <submittedName>
        <fullName evidence="2">3-demethylubiquinone-9 3-methyltransferase</fullName>
    </submittedName>
</protein>
<dbReference type="SUPFAM" id="SSF54593">
    <property type="entry name" value="Glyoxalase/Bleomycin resistance protein/Dihydroxybiphenyl dioxygenase"/>
    <property type="match status" value="1"/>
</dbReference>
<proteinExistence type="predicted"/>
<evidence type="ECO:0000313" key="3">
    <source>
        <dbReference type="Proteomes" id="UP000007993"/>
    </source>
</evidence>
<keyword evidence="2" id="KW-0808">Transferase</keyword>
<dbReference type="InterPro" id="IPR028973">
    <property type="entry name" value="PhnB-like"/>
</dbReference>
<dbReference type="CDD" id="cd06588">
    <property type="entry name" value="PhnB_like"/>
    <property type="match status" value="1"/>
</dbReference>
<comment type="caution">
    <text evidence="2">The sequence shown here is derived from an EMBL/GenBank/DDBJ whole genome shotgun (WGS) entry which is preliminary data.</text>
</comment>